<dbReference type="InterPro" id="IPR036291">
    <property type="entry name" value="NAD(P)-bd_dom_sf"/>
</dbReference>
<evidence type="ECO:0000256" key="6">
    <source>
        <dbReference type="ARBA" id="ARBA00049442"/>
    </source>
</evidence>
<dbReference type="SUPFAM" id="SSF53223">
    <property type="entry name" value="Aminoacid dehydrogenase-like, N-terminal domain"/>
    <property type="match status" value="1"/>
</dbReference>
<comment type="caution">
    <text evidence="9">The sequence shown here is derived from an EMBL/GenBank/DDBJ whole genome shotgun (WGS) entry which is preliminary data.</text>
</comment>
<keyword evidence="4" id="KW-0560">Oxidoreductase</keyword>
<evidence type="ECO:0000256" key="2">
    <source>
        <dbReference type="ARBA" id="ARBA00012962"/>
    </source>
</evidence>
<keyword evidence="3" id="KW-0521">NADP</keyword>
<evidence type="ECO:0000313" key="10">
    <source>
        <dbReference type="Proteomes" id="UP001205906"/>
    </source>
</evidence>
<evidence type="ECO:0000313" key="9">
    <source>
        <dbReference type="EMBL" id="MCO6052277.1"/>
    </source>
</evidence>
<proteinExistence type="predicted"/>
<keyword evidence="5" id="KW-0028">Amino-acid biosynthesis</keyword>
<keyword evidence="5" id="KW-0057">Aromatic amino acid biosynthesis</keyword>
<comment type="catalytic activity">
    <reaction evidence="6">
        <text>shikimate + NADP(+) = 3-dehydroshikimate + NADPH + H(+)</text>
        <dbReference type="Rhea" id="RHEA:17737"/>
        <dbReference type="ChEBI" id="CHEBI:15378"/>
        <dbReference type="ChEBI" id="CHEBI:16630"/>
        <dbReference type="ChEBI" id="CHEBI:36208"/>
        <dbReference type="ChEBI" id="CHEBI:57783"/>
        <dbReference type="ChEBI" id="CHEBI:58349"/>
        <dbReference type="EC" id="1.1.1.25"/>
    </reaction>
</comment>
<dbReference type="SUPFAM" id="SSF51735">
    <property type="entry name" value="NAD(P)-binding Rossmann-fold domains"/>
    <property type="match status" value="1"/>
</dbReference>
<dbReference type="PANTHER" id="PTHR21089">
    <property type="entry name" value="SHIKIMATE DEHYDROGENASE"/>
    <property type="match status" value="1"/>
</dbReference>
<accession>A0ABT1CBR9</accession>
<dbReference type="Proteomes" id="UP001205906">
    <property type="component" value="Unassembled WGS sequence"/>
</dbReference>
<protein>
    <recommendedName>
        <fullName evidence="2">shikimate dehydrogenase (NADP(+))</fullName>
        <ecNumber evidence="2">1.1.1.25</ecNumber>
    </recommendedName>
</protein>
<comment type="pathway">
    <text evidence="1">Metabolic intermediate biosynthesis; chorismate biosynthesis; chorismate from D-erythrose 4-phosphate and phosphoenolpyruvate: step 4/7.</text>
</comment>
<dbReference type="Gene3D" id="3.40.50.10860">
    <property type="entry name" value="Leucine Dehydrogenase, chain A, domain 1"/>
    <property type="match status" value="1"/>
</dbReference>
<dbReference type="InterPro" id="IPR046346">
    <property type="entry name" value="Aminoacid_DH-like_N_sf"/>
</dbReference>
<evidence type="ECO:0000256" key="4">
    <source>
        <dbReference type="ARBA" id="ARBA00023002"/>
    </source>
</evidence>
<dbReference type="InterPro" id="IPR006151">
    <property type="entry name" value="Shikm_DH/Glu-tRNA_Rdtase"/>
</dbReference>
<keyword evidence="10" id="KW-1185">Reference proteome</keyword>
<evidence type="ECO:0000256" key="5">
    <source>
        <dbReference type="ARBA" id="ARBA00023141"/>
    </source>
</evidence>
<dbReference type="InterPro" id="IPR013708">
    <property type="entry name" value="Shikimate_DH-bd_N"/>
</dbReference>
<evidence type="ECO:0000259" key="8">
    <source>
        <dbReference type="Pfam" id="PF08501"/>
    </source>
</evidence>
<reference evidence="9 10" key="1">
    <citation type="submission" date="2022-06" db="EMBL/GenBank/DDBJ databases">
        <title>Mesorhizobium sp. strain RP14 Genome sequencing and assembly.</title>
        <authorList>
            <person name="Kim I."/>
        </authorList>
    </citation>
    <scope>NUCLEOTIDE SEQUENCE [LARGE SCALE GENOMIC DNA]</scope>
    <source>
        <strain evidence="10">RP14(2022)</strain>
    </source>
</reference>
<evidence type="ECO:0000256" key="3">
    <source>
        <dbReference type="ARBA" id="ARBA00022857"/>
    </source>
</evidence>
<evidence type="ECO:0000256" key="1">
    <source>
        <dbReference type="ARBA" id="ARBA00004871"/>
    </source>
</evidence>
<dbReference type="Gene3D" id="3.40.50.720">
    <property type="entry name" value="NAD(P)-binding Rossmann-like Domain"/>
    <property type="match status" value="1"/>
</dbReference>
<feature type="domain" description="Shikimate dehydrogenase substrate binding N-terminal" evidence="8">
    <location>
        <begin position="10"/>
        <end position="93"/>
    </location>
</feature>
<dbReference type="InterPro" id="IPR022893">
    <property type="entry name" value="Shikimate_DH_fam"/>
</dbReference>
<dbReference type="Pfam" id="PF08501">
    <property type="entry name" value="Shikimate_dh_N"/>
    <property type="match status" value="1"/>
</dbReference>
<feature type="domain" description="Quinate/shikimate 5-dehydrogenase/glutamyl-tRNA reductase" evidence="7">
    <location>
        <begin position="122"/>
        <end position="195"/>
    </location>
</feature>
<dbReference type="EMBL" id="JAMXQS010000013">
    <property type="protein sequence ID" value="MCO6052277.1"/>
    <property type="molecule type" value="Genomic_DNA"/>
</dbReference>
<dbReference type="Pfam" id="PF01488">
    <property type="entry name" value="Shikimate_DH"/>
    <property type="match status" value="1"/>
</dbReference>
<gene>
    <name evidence="9" type="ORF">NGM99_21030</name>
</gene>
<dbReference type="EC" id="1.1.1.25" evidence="2"/>
<name>A0ABT1CBR9_9HYPH</name>
<sequence length="263" mass="27440">MADHTTIYGLIGHPIASAQSPAMLNTYLLEHSLPGRMVAFDISPDGLETSLSGLRQVGNLLGFFVTMPFKESILHLLDEVSKAAHIAGAVNIVRRLPDGRLIGHQLDGAGFVGAMEKAGIAVAGKIVHMAGAGGVAAGIAYALARAGVARITLTNRSRSRAEVLAARLGPSFPQTAFTVTDMPPGRDVDILVNATTLGLQLRDPLPFDLSGTRGGIFVGDVVNGALTTPLLVHAAACGCKVQAGMDMFPPQIPLALDFFERGL</sequence>
<evidence type="ECO:0000259" key="7">
    <source>
        <dbReference type="Pfam" id="PF01488"/>
    </source>
</evidence>
<dbReference type="RefSeq" id="WP_252822645.1">
    <property type="nucleotide sequence ID" value="NZ_JAMXQS010000013.1"/>
</dbReference>
<dbReference type="PANTHER" id="PTHR21089:SF1">
    <property type="entry name" value="BIFUNCTIONAL 3-DEHYDROQUINATE DEHYDRATASE_SHIKIMATE DEHYDROGENASE, CHLOROPLASTIC"/>
    <property type="match status" value="1"/>
</dbReference>
<organism evidence="9 10">
    <name type="scientific">Mesorhizobium liriopis</name>
    <dbReference type="NCBI Taxonomy" id="2953882"/>
    <lineage>
        <taxon>Bacteria</taxon>
        <taxon>Pseudomonadati</taxon>
        <taxon>Pseudomonadota</taxon>
        <taxon>Alphaproteobacteria</taxon>
        <taxon>Hyphomicrobiales</taxon>
        <taxon>Phyllobacteriaceae</taxon>
        <taxon>Mesorhizobium</taxon>
    </lineage>
</organism>